<name>A0ACC2IIQ8_9PEZI</name>
<evidence type="ECO:0000313" key="2">
    <source>
        <dbReference type="Proteomes" id="UP001153334"/>
    </source>
</evidence>
<organism evidence="1 2">
    <name type="scientific">Nemania bipapillata</name>
    <dbReference type="NCBI Taxonomy" id="110536"/>
    <lineage>
        <taxon>Eukaryota</taxon>
        <taxon>Fungi</taxon>
        <taxon>Dikarya</taxon>
        <taxon>Ascomycota</taxon>
        <taxon>Pezizomycotina</taxon>
        <taxon>Sordariomycetes</taxon>
        <taxon>Xylariomycetidae</taxon>
        <taxon>Xylariales</taxon>
        <taxon>Xylariaceae</taxon>
        <taxon>Nemania</taxon>
    </lineage>
</organism>
<proteinExistence type="predicted"/>
<keyword evidence="2" id="KW-1185">Reference proteome</keyword>
<accession>A0ACC2IIQ8</accession>
<reference evidence="1" key="1">
    <citation type="submission" date="2022-11" db="EMBL/GenBank/DDBJ databases">
        <title>Genome Sequence of Nemania bipapillata.</title>
        <authorList>
            <person name="Buettner E."/>
        </authorList>
    </citation>
    <scope>NUCLEOTIDE SEQUENCE</scope>
    <source>
        <strain evidence="1">CP14</strain>
    </source>
</reference>
<dbReference type="Proteomes" id="UP001153334">
    <property type="component" value="Unassembled WGS sequence"/>
</dbReference>
<sequence length="467" mass="52135">MLFASIPPEIVHCILIEAVRARGRKRAARLRLVSREWDAAVEDAIFDSGILDENDFIAGGRFEGRMDMSFWQRYLAYRTLHHSKPLSLRLAMIRQVAEQMAEMKDPGADEPDRRQTVRYFVSEICHAVLVFRGIGGDGLHSYLAPATGTPILFNRTCINFRRAILAAAAYMNEVGIAHKLIAQCSSATTVDTPLDTETYANTPLFFPELYSAAAYKGNEEFISYLHKNESELTIRSSNNRAIIIYSAIWGNQMGALELGLGSTSIADVQTFIASGLSRTTSVDMFRHCFKLLNGNVQHPSRARDATYEWKWRLSRFHDAAERGAVELMEYLAQLGASVNGRFSDEERKFCSPISQAALNGHEDAVRWLLNRDAALDCSLHAAVAGGSRSIVQLLIEHGACRNEVVVRRAVVEAVKRENEGLFRLLVAAHGRLDMETIEEASKIAEAEELVSMKRLLQEDLLDGVEVN</sequence>
<gene>
    <name evidence="1" type="ORF">ONZ43_g4776</name>
</gene>
<evidence type="ECO:0000313" key="1">
    <source>
        <dbReference type="EMBL" id="KAJ8114987.1"/>
    </source>
</evidence>
<protein>
    <submittedName>
        <fullName evidence="1">Uncharacterized protein</fullName>
    </submittedName>
</protein>
<comment type="caution">
    <text evidence="1">The sequence shown here is derived from an EMBL/GenBank/DDBJ whole genome shotgun (WGS) entry which is preliminary data.</text>
</comment>
<dbReference type="EMBL" id="JAPESX010001351">
    <property type="protein sequence ID" value="KAJ8114987.1"/>
    <property type="molecule type" value="Genomic_DNA"/>
</dbReference>